<organism evidence="3 4">
    <name type="scientific">Haliangium ochraceum (strain DSM 14365 / JCM 11303 / SMP-2)</name>
    <dbReference type="NCBI Taxonomy" id="502025"/>
    <lineage>
        <taxon>Bacteria</taxon>
        <taxon>Pseudomonadati</taxon>
        <taxon>Myxococcota</taxon>
        <taxon>Polyangia</taxon>
        <taxon>Haliangiales</taxon>
        <taxon>Kofleriaceae</taxon>
        <taxon>Haliangium</taxon>
    </lineage>
</organism>
<feature type="region of interest" description="Disordered" evidence="1">
    <location>
        <begin position="237"/>
        <end position="257"/>
    </location>
</feature>
<feature type="transmembrane region" description="Helical" evidence="2">
    <location>
        <begin position="128"/>
        <end position="146"/>
    </location>
</feature>
<dbReference type="STRING" id="502025.Hoch_6637"/>
<dbReference type="Proteomes" id="UP000001880">
    <property type="component" value="Chromosome"/>
</dbReference>
<accession>D0LRW1</accession>
<reference evidence="3 4" key="1">
    <citation type="journal article" date="2010" name="Stand. Genomic Sci.">
        <title>Complete genome sequence of Haliangium ochraceum type strain (SMP-2).</title>
        <authorList>
            <consortium name="US DOE Joint Genome Institute (JGI-PGF)"/>
            <person name="Ivanova N."/>
            <person name="Daum C."/>
            <person name="Lang E."/>
            <person name="Abt B."/>
            <person name="Kopitz M."/>
            <person name="Saunders E."/>
            <person name="Lapidus A."/>
            <person name="Lucas S."/>
            <person name="Glavina Del Rio T."/>
            <person name="Nolan M."/>
            <person name="Tice H."/>
            <person name="Copeland A."/>
            <person name="Cheng J.F."/>
            <person name="Chen F."/>
            <person name="Bruce D."/>
            <person name="Goodwin L."/>
            <person name="Pitluck S."/>
            <person name="Mavromatis K."/>
            <person name="Pati A."/>
            <person name="Mikhailova N."/>
            <person name="Chen A."/>
            <person name="Palaniappan K."/>
            <person name="Land M."/>
            <person name="Hauser L."/>
            <person name="Chang Y.J."/>
            <person name="Jeffries C.D."/>
            <person name="Detter J.C."/>
            <person name="Brettin T."/>
            <person name="Rohde M."/>
            <person name="Goker M."/>
            <person name="Bristow J."/>
            <person name="Markowitz V."/>
            <person name="Eisen J.A."/>
            <person name="Hugenholtz P."/>
            <person name="Kyrpides N.C."/>
            <person name="Klenk H.P."/>
        </authorList>
    </citation>
    <scope>NUCLEOTIDE SEQUENCE [LARGE SCALE GENOMIC DNA]</scope>
    <source>
        <strain evidence="4">DSM 14365 / CIP 107738 / JCM 11303 / AJ 13395 / SMP-2</strain>
    </source>
</reference>
<gene>
    <name evidence="3" type="ordered locus">Hoch_6637</name>
</gene>
<name>D0LRW1_HALO1</name>
<dbReference type="EMBL" id="CP001804">
    <property type="protein sequence ID" value="ACY19103.1"/>
    <property type="molecule type" value="Genomic_DNA"/>
</dbReference>
<keyword evidence="2" id="KW-1133">Transmembrane helix</keyword>
<feature type="compositionally biased region" description="Basic and acidic residues" evidence="1">
    <location>
        <begin position="31"/>
        <end position="40"/>
    </location>
</feature>
<dbReference type="KEGG" id="hoh:Hoch_6637"/>
<evidence type="ECO:0000313" key="3">
    <source>
        <dbReference type="EMBL" id="ACY19103.1"/>
    </source>
</evidence>
<evidence type="ECO:0000256" key="1">
    <source>
        <dbReference type="SAM" id="MobiDB-lite"/>
    </source>
</evidence>
<dbReference type="HOGENOM" id="CLU_727183_0_0_7"/>
<sequence>MVEEHLGGSTRGLYRVLGVGGVQGGEAQDATQREPRETDLRAGPAPPIHSANPSRPSRTPLPGPELSAPPDTVEPAELVVCSRCRRVQLDAPGPCVACGAEDAARASLAATFAARSSGLVRYAGDSRFLVAAVLALATLIAVAALMPRDSGASLVLVGAFLGIGAAALRDAQRAGRRRVEEARVAPPASALGLDAAASASGPRSTITGTAQRFERMVDAALEERECLGTRLDLRAPARVPSARPSGDEAAGSAGPGDEVAATELVAQWLDVAEFVLVDEHGGRTVVSGVVYLDADDYAHSLPAEHADARVAGRDLATGALGGEVWASEIVLVPSARVTVRGGTCGALRTAPNQAFHRDAGTLGVLCGSRETPVIVHLHPR</sequence>
<dbReference type="AlphaFoldDB" id="D0LRW1"/>
<protein>
    <submittedName>
        <fullName evidence="3">Uncharacterized protein</fullName>
    </submittedName>
</protein>
<feature type="region of interest" description="Disordered" evidence="1">
    <location>
        <begin position="24"/>
        <end position="71"/>
    </location>
</feature>
<feature type="transmembrane region" description="Helical" evidence="2">
    <location>
        <begin position="152"/>
        <end position="168"/>
    </location>
</feature>
<evidence type="ECO:0000256" key="2">
    <source>
        <dbReference type="SAM" id="Phobius"/>
    </source>
</evidence>
<keyword evidence="4" id="KW-1185">Reference proteome</keyword>
<keyword evidence="2" id="KW-0812">Transmembrane</keyword>
<proteinExistence type="predicted"/>
<keyword evidence="2" id="KW-0472">Membrane</keyword>
<evidence type="ECO:0000313" key="4">
    <source>
        <dbReference type="Proteomes" id="UP000001880"/>
    </source>
</evidence>